<name>A0A077HN20_9CORY</name>
<proteinExistence type="predicted"/>
<dbReference type="InterPro" id="IPR036388">
    <property type="entry name" value="WH-like_DNA-bd_sf"/>
</dbReference>
<evidence type="ECO:0008006" key="4">
    <source>
        <dbReference type="Google" id="ProtNLM"/>
    </source>
</evidence>
<dbReference type="STRING" id="401472.CUREI_02925"/>
<dbReference type="EMBL" id="CP009216">
    <property type="protein sequence ID" value="AIL97794.1"/>
    <property type="molecule type" value="Genomic_DNA"/>
</dbReference>
<dbReference type="OrthoDB" id="9810372at2"/>
<dbReference type="EMBL" id="CP009215">
    <property type="protein sequence ID" value="AIL96390.1"/>
    <property type="molecule type" value="Genomic_DNA"/>
</dbReference>
<protein>
    <recommendedName>
        <fullName evidence="4">MarR family transcriptional regulator</fullName>
    </recommendedName>
</protein>
<dbReference type="Gene3D" id="1.10.10.10">
    <property type="entry name" value="Winged helix-like DNA-binding domain superfamily/Winged helix DNA-binding domain"/>
    <property type="match status" value="1"/>
</dbReference>
<gene>
    <name evidence="1" type="ORF">CUREI_02925</name>
    <name evidence="2" type="ORF">CUREI_11460</name>
</gene>
<organism evidence="2 3">
    <name type="scientific">Corynebacterium ureicelerivorans</name>
    <dbReference type="NCBI Taxonomy" id="401472"/>
    <lineage>
        <taxon>Bacteria</taxon>
        <taxon>Bacillati</taxon>
        <taxon>Actinomycetota</taxon>
        <taxon>Actinomycetes</taxon>
        <taxon>Mycobacteriales</taxon>
        <taxon>Corynebacteriaceae</taxon>
        <taxon>Corynebacterium</taxon>
    </lineage>
</organism>
<dbReference type="KEGG" id="cuv:CUREI_02925"/>
<keyword evidence="3" id="KW-1185">Reference proteome</keyword>
<dbReference type="Proteomes" id="UP000028939">
    <property type="component" value="Plasmid unnamed"/>
</dbReference>
<evidence type="ECO:0000313" key="1">
    <source>
        <dbReference type="EMBL" id="AIL96390.1"/>
    </source>
</evidence>
<reference evidence="2 3" key="1">
    <citation type="submission" date="2014-08" db="EMBL/GenBank/DDBJ databases">
        <title>Complete genome sequence of Corynebacterium ureicelerivorans DSM 45051, a lipophilic and urea-splitting isolate from a blood culture of a septicaemia patient.</title>
        <authorList>
            <person name="Tippelt A."/>
            <person name="Albersmeier A."/>
            <person name="Brinkrolf K."/>
            <person name="Ruckert C."/>
            <person name="Tauch A."/>
        </authorList>
    </citation>
    <scope>NUCLEOTIDE SEQUENCE [LARGE SCALE GENOMIC DNA]</scope>
    <source>
        <strain evidence="2 3">IMMIB RIV-2301</strain>
        <plasmid evidence="2">unnamed</plasmid>
    </source>
</reference>
<dbReference type="AlphaFoldDB" id="A0A077HN20"/>
<dbReference type="HOGENOM" id="CLU_2698396_0_0_11"/>
<dbReference type="Proteomes" id="UP000028939">
    <property type="component" value="Chromosome"/>
</dbReference>
<sequence length="73" mass="7785">MRQVGIPADLSAMPPRALKVYAVLAANRWPQGLTVNQVSGLTGLTWRTVDTALEELRAAGYLDEHNQPVGGAA</sequence>
<geneLocation type="plasmid" evidence="2 3">
    <name>unnamed</name>
</geneLocation>
<accession>A0A077HN20</accession>
<evidence type="ECO:0000313" key="3">
    <source>
        <dbReference type="Proteomes" id="UP000028939"/>
    </source>
</evidence>
<dbReference type="KEGG" id="cuv:CUREI_11460"/>
<keyword evidence="2" id="KW-0614">Plasmid</keyword>
<evidence type="ECO:0000313" key="2">
    <source>
        <dbReference type="EMBL" id="AIL97794.1"/>
    </source>
</evidence>
<dbReference type="RefSeq" id="WP_038610180.1">
    <property type="nucleotide sequence ID" value="NZ_CP009215.1"/>
</dbReference>